<gene>
    <name evidence="7 8" type="primary">pcm</name>
    <name evidence="8" type="ORF">EJ065_4467</name>
</gene>
<dbReference type="PROSITE" id="PS01279">
    <property type="entry name" value="PCMT"/>
    <property type="match status" value="1"/>
</dbReference>
<protein>
    <recommendedName>
        <fullName evidence="7">Protein-L-isoaspartate O-methyltransferase</fullName>
        <ecNumber evidence="7">2.1.1.77</ecNumber>
    </recommendedName>
    <alternativeName>
        <fullName evidence="7">L-isoaspartyl protein carboxyl methyltransferase</fullName>
    </alternativeName>
    <alternativeName>
        <fullName evidence="7">Protein L-isoaspartyl methyltransferase</fullName>
    </alternativeName>
    <alternativeName>
        <fullName evidence="7">Protein-beta-aspartate methyltransferase</fullName>
        <shortName evidence="7">PIMT</shortName>
    </alternativeName>
</protein>
<sequence>MGDWGRAEYLARQGIRDRRVLAAIANLSRADFVPIGERDSAHQDVPLPIGHGQTISQPYVVALMTEALRLRGGERVLEIGTGSGYQTAVLAQLAREVFTVEIVRELARPARRLLHRLGFTNVFYREGDGSQGWAQAAPFDAIIATAAPADIPRELLRQLRPGGRMVIPVGSVHETQELLRIRRGQPGMLPRVDHLLPVRFVPMTGLGSRAPG</sequence>
<evidence type="ECO:0000256" key="2">
    <source>
        <dbReference type="ARBA" id="ARBA00005369"/>
    </source>
</evidence>
<dbReference type="PANTHER" id="PTHR11579:SF0">
    <property type="entry name" value="PROTEIN-L-ISOASPARTATE(D-ASPARTATE) O-METHYLTRANSFERASE"/>
    <property type="match status" value="1"/>
</dbReference>
<reference evidence="8 9" key="1">
    <citation type="submission" date="2018-12" db="EMBL/GenBank/DDBJ databases">
        <title>Complete Genome Sequence of the Corallopyronin A producing Myxobacterium Corallococcus coralloides B035.</title>
        <authorList>
            <person name="Bouhired S.M."/>
            <person name="Rupp O."/>
            <person name="Blom J."/>
            <person name="Schaeberle T.F."/>
            <person name="Kehraus S."/>
            <person name="Schiefer A."/>
            <person name="Pfarr K."/>
            <person name="Goesmann A."/>
            <person name="Hoerauf A."/>
            <person name="Koenig G.M."/>
        </authorList>
    </citation>
    <scope>NUCLEOTIDE SEQUENCE [LARGE SCALE GENOMIC DNA]</scope>
    <source>
        <strain evidence="8 9">B035</strain>
    </source>
</reference>
<dbReference type="NCBIfam" id="NF001453">
    <property type="entry name" value="PRK00312.1"/>
    <property type="match status" value="1"/>
</dbReference>
<dbReference type="EMBL" id="CP034669">
    <property type="protein sequence ID" value="QAT86018.1"/>
    <property type="molecule type" value="Genomic_DNA"/>
</dbReference>
<dbReference type="RefSeq" id="WP_128797689.1">
    <property type="nucleotide sequence ID" value="NZ_CP034669.1"/>
</dbReference>
<comment type="similarity">
    <text evidence="2 7">Belongs to the methyltransferase superfamily. L-isoaspartyl/D-aspartyl protein methyltransferase family.</text>
</comment>
<evidence type="ECO:0000256" key="1">
    <source>
        <dbReference type="ARBA" id="ARBA00004496"/>
    </source>
</evidence>
<dbReference type="NCBIfam" id="TIGR00080">
    <property type="entry name" value="pimt"/>
    <property type="match status" value="1"/>
</dbReference>
<comment type="function">
    <text evidence="7">Catalyzes the methyl esterification of L-isoaspartyl residues in peptides and proteins that result from spontaneous decomposition of normal L-aspartyl and L-asparaginyl residues. It plays a role in the repair and/or degradation of damaged proteins.</text>
</comment>
<dbReference type="GO" id="GO:0005737">
    <property type="term" value="C:cytoplasm"/>
    <property type="evidence" value="ECO:0007669"/>
    <property type="project" value="UniProtKB-SubCell"/>
</dbReference>
<dbReference type="AlphaFoldDB" id="A0A410RVX1"/>
<feature type="active site" evidence="7">
    <location>
        <position position="56"/>
    </location>
</feature>
<keyword evidence="6 7" id="KW-0949">S-adenosyl-L-methionine</keyword>
<keyword evidence="5 7" id="KW-0808">Transferase</keyword>
<name>A0A410RVX1_CORCK</name>
<dbReference type="SUPFAM" id="SSF53335">
    <property type="entry name" value="S-adenosyl-L-methionine-dependent methyltransferases"/>
    <property type="match status" value="1"/>
</dbReference>
<comment type="subcellular location">
    <subcellularLocation>
        <location evidence="1 7">Cytoplasm</location>
    </subcellularLocation>
</comment>
<dbReference type="InterPro" id="IPR000682">
    <property type="entry name" value="PCMT"/>
</dbReference>
<dbReference type="Proteomes" id="UP000288758">
    <property type="component" value="Chromosome"/>
</dbReference>
<keyword evidence="3 7" id="KW-0963">Cytoplasm</keyword>
<dbReference type="PANTHER" id="PTHR11579">
    <property type="entry name" value="PROTEIN-L-ISOASPARTATE O-METHYLTRANSFERASE"/>
    <property type="match status" value="1"/>
</dbReference>
<evidence type="ECO:0000256" key="7">
    <source>
        <dbReference type="HAMAP-Rule" id="MF_00090"/>
    </source>
</evidence>
<evidence type="ECO:0000256" key="4">
    <source>
        <dbReference type="ARBA" id="ARBA00022603"/>
    </source>
</evidence>
<dbReference type="EC" id="2.1.1.77" evidence="7"/>
<evidence type="ECO:0000256" key="3">
    <source>
        <dbReference type="ARBA" id="ARBA00022490"/>
    </source>
</evidence>
<evidence type="ECO:0000256" key="5">
    <source>
        <dbReference type="ARBA" id="ARBA00022679"/>
    </source>
</evidence>
<dbReference type="Pfam" id="PF01135">
    <property type="entry name" value="PCMT"/>
    <property type="match status" value="1"/>
</dbReference>
<comment type="catalytic activity">
    <reaction evidence="7">
        <text>[protein]-L-isoaspartate + S-adenosyl-L-methionine = [protein]-L-isoaspartate alpha-methyl ester + S-adenosyl-L-homocysteine</text>
        <dbReference type="Rhea" id="RHEA:12705"/>
        <dbReference type="Rhea" id="RHEA-COMP:12143"/>
        <dbReference type="Rhea" id="RHEA-COMP:12144"/>
        <dbReference type="ChEBI" id="CHEBI:57856"/>
        <dbReference type="ChEBI" id="CHEBI:59789"/>
        <dbReference type="ChEBI" id="CHEBI:90596"/>
        <dbReference type="ChEBI" id="CHEBI:90598"/>
        <dbReference type="EC" id="2.1.1.77"/>
    </reaction>
</comment>
<dbReference type="GO" id="GO:0004719">
    <property type="term" value="F:protein-L-isoaspartate (D-aspartate) O-methyltransferase activity"/>
    <property type="evidence" value="ECO:0007669"/>
    <property type="project" value="UniProtKB-UniRule"/>
</dbReference>
<dbReference type="FunFam" id="3.40.50.150:FF:000010">
    <property type="entry name" value="Protein-L-isoaspartate O-methyltransferase"/>
    <property type="match status" value="1"/>
</dbReference>
<dbReference type="InterPro" id="IPR029063">
    <property type="entry name" value="SAM-dependent_MTases_sf"/>
</dbReference>
<evidence type="ECO:0000256" key="6">
    <source>
        <dbReference type="ARBA" id="ARBA00022691"/>
    </source>
</evidence>
<dbReference type="GO" id="GO:0032259">
    <property type="term" value="P:methylation"/>
    <property type="evidence" value="ECO:0007669"/>
    <property type="project" value="UniProtKB-KW"/>
</dbReference>
<keyword evidence="4 7" id="KW-0489">Methyltransferase</keyword>
<evidence type="ECO:0000313" key="9">
    <source>
        <dbReference type="Proteomes" id="UP000288758"/>
    </source>
</evidence>
<dbReference type="Gene3D" id="3.40.50.150">
    <property type="entry name" value="Vaccinia Virus protein VP39"/>
    <property type="match status" value="1"/>
</dbReference>
<evidence type="ECO:0000313" key="8">
    <source>
        <dbReference type="EMBL" id="QAT86018.1"/>
    </source>
</evidence>
<dbReference type="HAMAP" id="MF_00090">
    <property type="entry name" value="PIMT"/>
    <property type="match status" value="1"/>
</dbReference>
<proteinExistence type="inferred from homology"/>
<dbReference type="GO" id="GO:0030091">
    <property type="term" value="P:protein repair"/>
    <property type="evidence" value="ECO:0007669"/>
    <property type="project" value="UniProtKB-UniRule"/>
</dbReference>
<accession>A0A410RVX1</accession>
<dbReference type="CDD" id="cd02440">
    <property type="entry name" value="AdoMet_MTases"/>
    <property type="match status" value="1"/>
</dbReference>
<organism evidence="8 9">
    <name type="scientific">Corallococcus coralloides</name>
    <name type="common">Myxococcus coralloides</name>
    <dbReference type="NCBI Taxonomy" id="184914"/>
    <lineage>
        <taxon>Bacteria</taxon>
        <taxon>Pseudomonadati</taxon>
        <taxon>Myxococcota</taxon>
        <taxon>Myxococcia</taxon>
        <taxon>Myxococcales</taxon>
        <taxon>Cystobacterineae</taxon>
        <taxon>Myxococcaceae</taxon>
        <taxon>Corallococcus</taxon>
    </lineage>
</organism>